<accession>A0A4Z2J2G8</accession>
<dbReference type="Proteomes" id="UP000314294">
    <property type="component" value="Unassembled WGS sequence"/>
</dbReference>
<comment type="caution">
    <text evidence="2">The sequence shown here is derived from an EMBL/GenBank/DDBJ whole genome shotgun (WGS) entry which is preliminary data.</text>
</comment>
<feature type="region of interest" description="Disordered" evidence="1">
    <location>
        <begin position="17"/>
        <end position="37"/>
    </location>
</feature>
<evidence type="ECO:0000256" key="1">
    <source>
        <dbReference type="SAM" id="MobiDB-lite"/>
    </source>
</evidence>
<name>A0A4Z2J2G8_9TELE</name>
<dbReference type="EMBL" id="SRLO01000032">
    <property type="protein sequence ID" value="TNN83682.1"/>
    <property type="molecule type" value="Genomic_DNA"/>
</dbReference>
<keyword evidence="3" id="KW-1185">Reference proteome</keyword>
<gene>
    <name evidence="2" type="ORF">EYF80_006200</name>
</gene>
<organism evidence="2 3">
    <name type="scientific">Liparis tanakae</name>
    <name type="common">Tanaka's snailfish</name>
    <dbReference type="NCBI Taxonomy" id="230148"/>
    <lineage>
        <taxon>Eukaryota</taxon>
        <taxon>Metazoa</taxon>
        <taxon>Chordata</taxon>
        <taxon>Craniata</taxon>
        <taxon>Vertebrata</taxon>
        <taxon>Euteleostomi</taxon>
        <taxon>Actinopterygii</taxon>
        <taxon>Neopterygii</taxon>
        <taxon>Teleostei</taxon>
        <taxon>Neoteleostei</taxon>
        <taxon>Acanthomorphata</taxon>
        <taxon>Eupercaria</taxon>
        <taxon>Perciformes</taxon>
        <taxon>Cottioidei</taxon>
        <taxon>Cottales</taxon>
        <taxon>Liparidae</taxon>
        <taxon>Liparis</taxon>
    </lineage>
</organism>
<evidence type="ECO:0000313" key="3">
    <source>
        <dbReference type="Proteomes" id="UP000314294"/>
    </source>
</evidence>
<evidence type="ECO:0000313" key="2">
    <source>
        <dbReference type="EMBL" id="TNN83682.1"/>
    </source>
</evidence>
<protein>
    <submittedName>
        <fullName evidence="2">Uncharacterized protein</fullName>
    </submittedName>
</protein>
<dbReference type="AlphaFoldDB" id="A0A4Z2J2G8"/>
<proteinExistence type="predicted"/>
<sequence length="129" mass="14311">MHKMAKAAVTFLRSSESTDVPCDLSPAPRPTHGRDKRQLNSNTALNTWSTFSMPTQATPMSLSSSQTVSLVSYRQQQPVRFTNVTTSTMTGGASSRLIGFRHSASDESVTKVEIFQMCSAMRNYFLRLK</sequence>
<reference evidence="2 3" key="1">
    <citation type="submission" date="2019-03" db="EMBL/GenBank/DDBJ databases">
        <title>First draft genome of Liparis tanakae, snailfish: a comprehensive survey of snailfish specific genes.</title>
        <authorList>
            <person name="Kim W."/>
            <person name="Song I."/>
            <person name="Jeong J.-H."/>
            <person name="Kim D."/>
            <person name="Kim S."/>
            <person name="Ryu S."/>
            <person name="Song J.Y."/>
            <person name="Lee S.K."/>
        </authorList>
    </citation>
    <scope>NUCLEOTIDE SEQUENCE [LARGE SCALE GENOMIC DNA]</scope>
    <source>
        <tissue evidence="2">Muscle</tissue>
    </source>
</reference>